<dbReference type="RefSeq" id="WP_379231608.1">
    <property type="nucleotide sequence ID" value="NZ_JBHSTE010000001.1"/>
</dbReference>
<evidence type="ECO:0000256" key="1">
    <source>
        <dbReference type="SAM" id="Phobius"/>
    </source>
</evidence>
<keyword evidence="1" id="KW-0812">Transmembrane</keyword>
<organism evidence="2 3">
    <name type="scientific">Paenibacillus septentrionalis</name>
    <dbReference type="NCBI Taxonomy" id="429342"/>
    <lineage>
        <taxon>Bacteria</taxon>
        <taxon>Bacillati</taxon>
        <taxon>Bacillota</taxon>
        <taxon>Bacilli</taxon>
        <taxon>Bacillales</taxon>
        <taxon>Paenibacillaceae</taxon>
        <taxon>Paenibacillus</taxon>
    </lineage>
</organism>
<feature type="transmembrane region" description="Helical" evidence="1">
    <location>
        <begin position="203"/>
        <end position="220"/>
    </location>
</feature>
<gene>
    <name evidence="2" type="ORF">ACFP56_04640</name>
</gene>
<sequence>MNVKELIEENNRKRELLNKENEQYYSGLLLYIRTSFNKPEQETEEILMEVLDHLLQAQEEGRKAEEVFGDDPKAYAQEIVGELPTAMPTEVIKLMIMAGFSFLGVFALTSGVLTTILSYGFNLGHTVYQFHLGSLAVGIAASLLFVYLLIYGALTYIRWSAFRKTNKVKEFIIAFFINGAVIGLFLAGLYFMPSFGPSFGFPVYWLIMIGAVLYGAGKWLEHKK</sequence>
<dbReference type="Gene3D" id="1.10.1900.10">
    <property type="entry name" value="c-terminal domain of poly(a) binding protein"/>
    <property type="match status" value="1"/>
</dbReference>
<keyword evidence="3" id="KW-1185">Reference proteome</keyword>
<name>A0ABW1UZL3_9BACL</name>
<dbReference type="Proteomes" id="UP001596233">
    <property type="component" value="Unassembled WGS sequence"/>
</dbReference>
<keyword evidence="1" id="KW-1133">Transmembrane helix</keyword>
<dbReference type="Pfam" id="PF06570">
    <property type="entry name" value="DUF1129"/>
    <property type="match status" value="1"/>
</dbReference>
<feature type="transmembrane region" description="Helical" evidence="1">
    <location>
        <begin position="94"/>
        <end position="121"/>
    </location>
</feature>
<proteinExistence type="predicted"/>
<evidence type="ECO:0000313" key="2">
    <source>
        <dbReference type="EMBL" id="MFC6331902.1"/>
    </source>
</evidence>
<protein>
    <submittedName>
        <fullName evidence="2">DUF1129 family protein</fullName>
    </submittedName>
</protein>
<dbReference type="PANTHER" id="PTHR41307:SF1">
    <property type="entry name" value="MEMBRANE PROTEIN"/>
    <property type="match status" value="1"/>
</dbReference>
<reference evidence="3" key="1">
    <citation type="journal article" date="2019" name="Int. J. Syst. Evol. Microbiol.">
        <title>The Global Catalogue of Microorganisms (GCM) 10K type strain sequencing project: providing services to taxonomists for standard genome sequencing and annotation.</title>
        <authorList>
            <consortium name="The Broad Institute Genomics Platform"/>
            <consortium name="The Broad Institute Genome Sequencing Center for Infectious Disease"/>
            <person name="Wu L."/>
            <person name="Ma J."/>
        </authorList>
    </citation>
    <scope>NUCLEOTIDE SEQUENCE [LARGE SCALE GENOMIC DNA]</scope>
    <source>
        <strain evidence="3">PCU 280</strain>
    </source>
</reference>
<dbReference type="SUPFAM" id="SSF158560">
    <property type="entry name" value="BH3980-like"/>
    <property type="match status" value="1"/>
</dbReference>
<dbReference type="PANTHER" id="PTHR41307">
    <property type="entry name" value="MEMBRANE PROTEIN-RELATED"/>
    <property type="match status" value="1"/>
</dbReference>
<comment type="caution">
    <text evidence="2">The sequence shown here is derived from an EMBL/GenBank/DDBJ whole genome shotgun (WGS) entry which is preliminary data.</text>
</comment>
<keyword evidence="1" id="KW-0472">Membrane</keyword>
<accession>A0ABW1UZL3</accession>
<dbReference type="EMBL" id="JBHSTE010000001">
    <property type="protein sequence ID" value="MFC6331902.1"/>
    <property type="molecule type" value="Genomic_DNA"/>
</dbReference>
<dbReference type="InterPro" id="IPR009214">
    <property type="entry name" value="DUF1129"/>
</dbReference>
<feature type="transmembrane region" description="Helical" evidence="1">
    <location>
        <begin position="127"/>
        <end position="150"/>
    </location>
</feature>
<feature type="transmembrane region" description="Helical" evidence="1">
    <location>
        <begin position="171"/>
        <end position="191"/>
    </location>
</feature>
<evidence type="ECO:0000313" key="3">
    <source>
        <dbReference type="Proteomes" id="UP001596233"/>
    </source>
</evidence>